<keyword evidence="10" id="KW-1185">Reference proteome</keyword>
<keyword evidence="6" id="KW-0769">Symport</keyword>
<accession>A0AAC9WEK9</accession>
<dbReference type="SUPFAM" id="SSF161070">
    <property type="entry name" value="SNF-like"/>
    <property type="match status" value="1"/>
</dbReference>
<dbReference type="RefSeq" id="WP_070965519.1">
    <property type="nucleotide sequence ID" value="NZ_CP017603.1"/>
</dbReference>
<dbReference type="PANTHER" id="PTHR42948:SF1">
    <property type="entry name" value="TRANSPORTER"/>
    <property type="match status" value="1"/>
</dbReference>
<reference evidence="9 11" key="2">
    <citation type="submission" date="2017-03" db="EMBL/GenBank/DDBJ databases">
        <title>Complete sequence of Clostridium formicaceticum DSM 92.</title>
        <authorList>
            <person name="Poehlein A."/>
            <person name="Karl M."/>
            <person name="Bengelsdorf F.R."/>
            <person name="Duerre P."/>
            <person name="Daniel R."/>
        </authorList>
    </citation>
    <scope>NUCLEOTIDE SEQUENCE [LARGE SCALE GENOMIC DNA]</scope>
    <source>
        <strain evidence="9 11">DSM 92</strain>
    </source>
</reference>
<dbReference type="CDD" id="cd10336">
    <property type="entry name" value="SLC6sbd_Tyt1-Like"/>
    <property type="match status" value="1"/>
</dbReference>
<evidence type="ECO:0000256" key="3">
    <source>
        <dbReference type="ARBA" id="ARBA00022692"/>
    </source>
</evidence>
<name>A0AAC9WEK9_9CLOT</name>
<feature type="transmembrane region" description="Helical" evidence="7">
    <location>
        <begin position="185"/>
        <end position="212"/>
    </location>
</feature>
<dbReference type="EMBL" id="CP017603">
    <property type="protein sequence ID" value="AOY75558.1"/>
    <property type="molecule type" value="Genomic_DNA"/>
</dbReference>
<organism evidence="9 11">
    <name type="scientific">Clostridium formicaceticum</name>
    <dbReference type="NCBI Taxonomy" id="1497"/>
    <lineage>
        <taxon>Bacteria</taxon>
        <taxon>Bacillati</taxon>
        <taxon>Bacillota</taxon>
        <taxon>Clostridia</taxon>
        <taxon>Eubacteriales</taxon>
        <taxon>Clostridiaceae</taxon>
        <taxon>Clostridium</taxon>
    </lineage>
</organism>
<keyword evidence="4 7" id="KW-1133">Transmembrane helix</keyword>
<evidence type="ECO:0000256" key="1">
    <source>
        <dbReference type="ARBA" id="ARBA00004141"/>
    </source>
</evidence>
<evidence type="ECO:0000256" key="5">
    <source>
        <dbReference type="ARBA" id="ARBA00023136"/>
    </source>
</evidence>
<feature type="transmembrane region" description="Helical" evidence="7">
    <location>
        <begin position="51"/>
        <end position="75"/>
    </location>
</feature>
<reference evidence="8 10" key="1">
    <citation type="submission" date="2016-10" db="EMBL/GenBank/DDBJ databases">
        <title>Complete Genome Sequence of Acetogen Clostridium formicoaceticum ATCC 27076.</title>
        <authorList>
            <person name="Bao T."/>
            <person name="Cheng C."/>
            <person name="Zhao J."/>
            <person name="Yang S.-T."/>
            <person name="Wang J."/>
            <person name="Wang M."/>
        </authorList>
    </citation>
    <scope>NUCLEOTIDE SEQUENCE [LARGE SCALE GENOMIC DNA]</scope>
    <source>
        <strain evidence="8 10">ATCC 27076</strain>
    </source>
</reference>
<feature type="transmembrane region" description="Helical" evidence="7">
    <location>
        <begin position="311"/>
        <end position="340"/>
    </location>
</feature>
<keyword evidence="5 7" id="KW-0472">Membrane</keyword>
<evidence type="ECO:0000313" key="11">
    <source>
        <dbReference type="Proteomes" id="UP000192478"/>
    </source>
</evidence>
<dbReference type="InterPro" id="IPR047218">
    <property type="entry name" value="YocR/YhdH-like"/>
</dbReference>
<evidence type="ECO:0000313" key="8">
    <source>
        <dbReference type="EMBL" id="AOY75558.1"/>
    </source>
</evidence>
<dbReference type="PANTHER" id="PTHR42948">
    <property type="entry name" value="TRANSPORTER"/>
    <property type="match status" value="1"/>
</dbReference>
<feature type="transmembrane region" description="Helical" evidence="7">
    <location>
        <begin position="96"/>
        <end position="126"/>
    </location>
</feature>
<dbReference type="GO" id="GO:0016020">
    <property type="term" value="C:membrane"/>
    <property type="evidence" value="ECO:0007669"/>
    <property type="project" value="UniProtKB-SubCell"/>
</dbReference>
<feature type="transmembrane region" description="Helical" evidence="7">
    <location>
        <begin position="352"/>
        <end position="372"/>
    </location>
</feature>
<keyword evidence="2 6" id="KW-0813">Transport</keyword>
<dbReference type="InterPro" id="IPR037272">
    <property type="entry name" value="SNS_sf"/>
</dbReference>
<feature type="transmembrane region" description="Helical" evidence="7">
    <location>
        <begin position="392"/>
        <end position="409"/>
    </location>
</feature>
<dbReference type="GO" id="GO:0015293">
    <property type="term" value="F:symporter activity"/>
    <property type="evidence" value="ECO:0007669"/>
    <property type="project" value="UniProtKB-KW"/>
</dbReference>
<feature type="transmembrane region" description="Helical" evidence="7">
    <location>
        <begin position="224"/>
        <end position="248"/>
    </location>
</feature>
<dbReference type="Proteomes" id="UP000177894">
    <property type="component" value="Chromosome"/>
</dbReference>
<dbReference type="PRINTS" id="PR00176">
    <property type="entry name" value="NANEUSMPORT"/>
</dbReference>
<comment type="similarity">
    <text evidence="6">Belongs to the sodium:neurotransmitter symporter (SNF) (TC 2.A.22) family.</text>
</comment>
<evidence type="ECO:0000256" key="7">
    <source>
        <dbReference type="SAM" id="Phobius"/>
    </source>
</evidence>
<evidence type="ECO:0000313" key="10">
    <source>
        <dbReference type="Proteomes" id="UP000177894"/>
    </source>
</evidence>
<gene>
    <name evidence="8" type="ORF">BJL90_06410</name>
    <name evidence="9" type="ORF">CLFO_01730</name>
</gene>
<dbReference type="AlphaFoldDB" id="A0AAC9WEK9"/>
<dbReference type="Proteomes" id="UP000192478">
    <property type="component" value="Chromosome"/>
</dbReference>
<evidence type="ECO:0000256" key="6">
    <source>
        <dbReference type="RuleBase" id="RU003732"/>
    </source>
</evidence>
<evidence type="ECO:0000313" key="9">
    <source>
        <dbReference type="EMBL" id="ARE85857.1"/>
    </source>
</evidence>
<feature type="transmembrane region" description="Helical" evidence="7">
    <location>
        <begin position="430"/>
        <end position="452"/>
    </location>
</feature>
<dbReference type="KEGG" id="cfm:BJL90_06410"/>
<evidence type="ECO:0000256" key="2">
    <source>
        <dbReference type="ARBA" id="ARBA00022448"/>
    </source>
</evidence>
<dbReference type="PROSITE" id="PS50267">
    <property type="entry name" value="NA_NEUROTRAN_SYMP_3"/>
    <property type="match status" value="1"/>
</dbReference>
<protein>
    <recommendedName>
        <fullName evidence="6">Transporter</fullName>
    </recommendedName>
</protein>
<dbReference type="EMBL" id="CP020559">
    <property type="protein sequence ID" value="ARE85857.1"/>
    <property type="molecule type" value="Genomic_DNA"/>
</dbReference>
<dbReference type="InterPro" id="IPR000175">
    <property type="entry name" value="Na/ntran_symport"/>
</dbReference>
<dbReference type="PROSITE" id="PS00610">
    <property type="entry name" value="NA_NEUROTRAN_SYMP_1"/>
    <property type="match status" value="1"/>
</dbReference>
<comment type="subcellular location">
    <subcellularLocation>
        <location evidence="1">Membrane</location>
        <topology evidence="1">Multi-pass membrane protein</topology>
    </subcellularLocation>
</comment>
<dbReference type="NCBIfam" id="NF037979">
    <property type="entry name" value="Na_transp"/>
    <property type="match status" value="1"/>
</dbReference>
<dbReference type="Pfam" id="PF00209">
    <property type="entry name" value="SNF"/>
    <property type="match status" value="2"/>
</dbReference>
<feature type="transmembrane region" description="Helical" evidence="7">
    <location>
        <begin position="21"/>
        <end position="39"/>
    </location>
</feature>
<keyword evidence="3 6" id="KW-0812">Transmembrane</keyword>
<proteinExistence type="inferred from homology"/>
<sequence>MHSNESKTLSDVPQREQWGSRVAFILAAAGSAVGLGNIWRFPYVVGTNGGAAFVIIYLVVIFLIGYPMMITEMSLGQKTHKNAIGAFKDLAPGTPWWITGALGVLAGFVILSFYSVVAGWALAYFFKTLGGSLGVGTDFVGTFVGHITNPGVTVMWHGIFMIITLGVIAAGVVKGIERTVKFLMPALFILLLALVVRSMTLPGAGAGIAFYLTPNFKELTPQSILGAVGQAFFTLSLGMGCMITYGSYLGDKEEISDNAAWVVGLDTAVALLAGFAIFPAVFALGFDPGSGAGLAFITLPGVFAAMPGGTIFGAAFFLLLAVAALTSAISLLEVVVAWVVDEKGWNRKKASIIIGVLIFIVGIPATISMNEVNFQMFGMPFFDVLDIFQESILLPLGGLLTAIYAGHIYTAKRLREDVARNKSKIQLGEWFDGLIKYLVPLGIAVVMVMGWVDIIKNYMAK</sequence>
<feature type="transmembrane region" description="Helical" evidence="7">
    <location>
        <begin position="260"/>
        <end position="286"/>
    </location>
</feature>
<feature type="transmembrane region" description="Helical" evidence="7">
    <location>
        <begin position="154"/>
        <end position="173"/>
    </location>
</feature>
<evidence type="ECO:0000256" key="4">
    <source>
        <dbReference type="ARBA" id="ARBA00022989"/>
    </source>
</evidence>